<reference evidence="1" key="2">
    <citation type="journal article" date="2015" name="Data Brief">
        <title>Shoot transcriptome of the giant reed, Arundo donax.</title>
        <authorList>
            <person name="Barrero R.A."/>
            <person name="Guerrero F.D."/>
            <person name="Moolhuijzen P."/>
            <person name="Goolsby J.A."/>
            <person name="Tidwell J."/>
            <person name="Bellgard S.E."/>
            <person name="Bellgard M.I."/>
        </authorList>
    </citation>
    <scope>NUCLEOTIDE SEQUENCE</scope>
    <source>
        <tissue evidence="1">Shoot tissue taken approximately 20 cm above the soil surface</tissue>
    </source>
</reference>
<name>A0A0A8XS61_ARUDO</name>
<dbReference type="AlphaFoldDB" id="A0A0A8XS61"/>
<protein>
    <submittedName>
        <fullName evidence="1">Uncharacterized protein</fullName>
    </submittedName>
</protein>
<proteinExistence type="predicted"/>
<evidence type="ECO:0000313" key="1">
    <source>
        <dbReference type="EMBL" id="JAD16676.1"/>
    </source>
</evidence>
<dbReference type="EMBL" id="GBRH01281219">
    <property type="protein sequence ID" value="JAD16676.1"/>
    <property type="molecule type" value="Transcribed_RNA"/>
</dbReference>
<sequence>MVWGSSSFQSKRQRILESHYSIMSI</sequence>
<organism evidence="1">
    <name type="scientific">Arundo donax</name>
    <name type="common">Giant reed</name>
    <name type="synonym">Donax arundinaceus</name>
    <dbReference type="NCBI Taxonomy" id="35708"/>
    <lineage>
        <taxon>Eukaryota</taxon>
        <taxon>Viridiplantae</taxon>
        <taxon>Streptophyta</taxon>
        <taxon>Embryophyta</taxon>
        <taxon>Tracheophyta</taxon>
        <taxon>Spermatophyta</taxon>
        <taxon>Magnoliopsida</taxon>
        <taxon>Liliopsida</taxon>
        <taxon>Poales</taxon>
        <taxon>Poaceae</taxon>
        <taxon>PACMAD clade</taxon>
        <taxon>Arundinoideae</taxon>
        <taxon>Arundineae</taxon>
        <taxon>Arundo</taxon>
    </lineage>
</organism>
<accession>A0A0A8XS61</accession>
<reference evidence="1" key="1">
    <citation type="submission" date="2014-09" db="EMBL/GenBank/DDBJ databases">
        <authorList>
            <person name="Magalhaes I.L.F."/>
            <person name="Oliveira U."/>
            <person name="Santos F.R."/>
            <person name="Vidigal T.H.D.A."/>
            <person name="Brescovit A.D."/>
            <person name="Santos A.J."/>
        </authorList>
    </citation>
    <scope>NUCLEOTIDE SEQUENCE</scope>
    <source>
        <tissue evidence="1">Shoot tissue taken approximately 20 cm above the soil surface</tissue>
    </source>
</reference>